<name>A0A4Z2CKR2_SCHJA</name>
<sequence>MDMPTREEEETEYSALHRTIFPHPRLKKYGREDRKRIFIYVCKEYDCILPPFSSSNFSSAPPLCPVLNLYLLSFDNPPNQTNVVHMCMGIIRPSLEHGNHTNDRIPPKE</sequence>
<accession>A0A4Z2CKR2</accession>
<evidence type="ECO:0000313" key="1">
    <source>
        <dbReference type="EMBL" id="TNN04791.1"/>
    </source>
</evidence>
<gene>
    <name evidence="1" type="ORF">EWB00_010869</name>
</gene>
<evidence type="ECO:0000313" key="2">
    <source>
        <dbReference type="Proteomes" id="UP000311919"/>
    </source>
</evidence>
<dbReference type="EMBL" id="SKCS01000884">
    <property type="protein sequence ID" value="TNN04791.1"/>
    <property type="molecule type" value="Genomic_DNA"/>
</dbReference>
<dbReference type="Proteomes" id="UP000311919">
    <property type="component" value="Unassembled WGS sequence"/>
</dbReference>
<protein>
    <submittedName>
        <fullName evidence="1">Uncharacterized protein</fullName>
    </submittedName>
</protein>
<proteinExistence type="predicted"/>
<dbReference type="AlphaFoldDB" id="A0A4Z2CKR2"/>
<organism evidence="1 2">
    <name type="scientific">Schistosoma japonicum</name>
    <name type="common">Blood fluke</name>
    <dbReference type="NCBI Taxonomy" id="6182"/>
    <lineage>
        <taxon>Eukaryota</taxon>
        <taxon>Metazoa</taxon>
        <taxon>Spiralia</taxon>
        <taxon>Lophotrochozoa</taxon>
        <taxon>Platyhelminthes</taxon>
        <taxon>Trematoda</taxon>
        <taxon>Digenea</taxon>
        <taxon>Strigeidida</taxon>
        <taxon>Schistosomatoidea</taxon>
        <taxon>Schistosomatidae</taxon>
        <taxon>Schistosoma</taxon>
    </lineage>
</organism>
<keyword evidence="2" id="KW-1185">Reference proteome</keyword>
<comment type="caution">
    <text evidence="1">The sequence shown here is derived from an EMBL/GenBank/DDBJ whole genome shotgun (WGS) entry which is preliminary data.</text>
</comment>
<reference evidence="1 2" key="1">
    <citation type="submission" date="2019-03" db="EMBL/GenBank/DDBJ databases">
        <title>An improved genome assembly of the fluke Schistosoma japonicum.</title>
        <authorList>
            <person name="Hu W."/>
            <person name="Luo F."/>
            <person name="Yin M."/>
            <person name="Mo X."/>
            <person name="Sun C."/>
            <person name="Wu Q."/>
            <person name="Zhu B."/>
            <person name="Xiang M."/>
            <person name="Wang J."/>
            <person name="Wang Y."/>
            <person name="Zhang T."/>
            <person name="Xu B."/>
            <person name="Zheng H."/>
            <person name="Feng Z."/>
        </authorList>
    </citation>
    <scope>NUCLEOTIDE SEQUENCE [LARGE SCALE GENOMIC DNA]</scope>
    <source>
        <strain evidence="1">HuSjv2</strain>
        <tissue evidence="1">Worms</tissue>
    </source>
</reference>